<protein>
    <recommendedName>
        <fullName evidence="5">Secreted protein</fullName>
    </recommendedName>
</protein>
<reference evidence="2 4" key="1">
    <citation type="journal article" date="2008" name="Science">
        <title>The Physcomitrella genome reveals evolutionary insights into the conquest of land by plants.</title>
        <authorList>
            <person name="Rensing S."/>
            <person name="Lang D."/>
            <person name="Zimmer A."/>
            <person name="Terry A."/>
            <person name="Salamov A."/>
            <person name="Shapiro H."/>
            <person name="Nishiyama T."/>
            <person name="Perroud P.-F."/>
            <person name="Lindquist E."/>
            <person name="Kamisugi Y."/>
            <person name="Tanahashi T."/>
            <person name="Sakakibara K."/>
            <person name="Fujita T."/>
            <person name="Oishi K."/>
            <person name="Shin-I T."/>
            <person name="Kuroki Y."/>
            <person name="Toyoda A."/>
            <person name="Suzuki Y."/>
            <person name="Hashimoto A."/>
            <person name="Yamaguchi K."/>
            <person name="Sugano A."/>
            <person name="Kohara Y."/>
            <person name="Fujiyama A."/>
            <person name="Anterola A."/>
            <person name="Aoki S."/>
            <person name="Ashton N."/>
            <person name="Barbazuk W.B."/>
            <person name="Barker E."/>
            <person name="Bennetzen J."/>
            <person name="Bezanilla M."/>
            <person name="Blankenship R."/>
            <person name="Cho S.H."/>
            <person name="Dutcher S."/>
            <person name="Estelle M."/>
            <person name="Fawcett J.A."/>
            <person name="Gundlach H."/>
            <person name="Hanada K."/>
            <person name="Heyl A."/>
            <person name="Hicks K.A."/>
            <person name="Hugh J."/>
            <person name="Lohr M."/>
            <person name="Mayer K."/>
            <person name="Melkozernov A."/>
            <person name="Murata T."/>
            <person name="Nelson D."/>
            <person name="Pils B."/>
            <person name="Prigge M."/>
            <person name="Reiss B."/>
            <person name="Renner T."/>
            <person name="Rombauts S."/>
            <person name="Rushton P."/>
            <person name="Sanderfoot A."/>
            <person name="Schween G."/>
            <person name="Shiu S.-H."/>
            <person name="Stueber K."/>
            <person name="Theodoulou F.L."/>
            <person name="Tu H."/>
            <person name="Van de Peer Y."/>
            <person name="Verrier P.J."/>
            <person name="Waters E."/>
            <person name="Wood A."/>
            <person name="Yang L."/>
            <person name="Cove D."/>
            <person name="Cuming A."/>
            <person name="Hasebe M."/>
            <person name="Lucas S."/>
            <person name="Mishler D.B."/>
            <person name="Reski R."/>
            <person name="Grigoriev I."/>
            <person name="Quatrano R.S."/>
            <person name="Boore J.L."/>
        </authorList>
    </citation>
    <scope>NUCLEOTIDE SEQUENCE [LARGE SCALE GENOMIC DNA]</scope>
    <source>
        <strain evidence="3 4">cv. Gransden 2004</strain>
    </source>
</reference>
<evidence type="ECO:0000313" key="3">
    <source>
        <dbReference type="EnsemblPlants" id="PAC:32977063.CDS.1"/>
    </source>
</evidence>
<feature type="chain" id="PRO_5036043014" description="Secreted protein" evidence="1">
    <location>
        <begin position="23"/>
        <end position="78"/>
    </location>
</feature>
<evidence type="ECO:0000256" key="1">
    <source>
        <dbReference type="SAM" id="SignalP"/>
    </source>
</evidence>
<dbReference type="Proteomes" id="UP000006727">
    <property type="component" value="Chromosome 6"/>
</dbReference>
<sequence length="78" mass="8837">MPLPMLSLWLLLLELTFVVVLPTKEDVEVAWVFVVATCDNLDNTSASPEPSFVDINWARASTDTIENLRQDWALSKIF</sequence>
<dbReference type="InParanoid" id="A0A2K1KFE6"/>
<accession>A0A2K1KFE6</accession>
<proteinExistence type="predicted"/>
<evidence type="ECO:0000313" key="4">
    <source>
        <dbReference type="Proteomes" id="UP000006727"/>
    </source>
</evidence>
<dbReference type="Gramene" id="Pp3c6_12530V3.2">
    <property type="protein sequence ID" value="PAC:32977064.CDS.1"/>
    <property type="gene ID" value="Pp3c6_12530"/>
</dbReference>
<reference evidence="2 4" key="2">
    <citation type="journal article" date="2018" name="Plant J.">
        <title>The Physcomitrella patens chromosome-scale assembly reveals moss genome structure and evolution.</title>
        <authorList>
            <person name="Lang D."/>
            <person name="Ullrich K.K."/>
            <person name="Murat F."/>
            <person name="Fuchs J."/>
            <person name="Jenkins J."/>
            <person name="Haas F.B."/>
            <person name="Piednoel M."/>
            <person name="Gundlach H."/>
            <person name="Van Bel M."/>
            <person name="Meyberg R."/>
            <person name="Vives C."/>
            <person name="Morata J."/>
            <person name="Symeonidi A."/>
            <person name="Hiss M."/>
            <person name="Muchero W."/>
            <person name="Kamisugi Y."/>
            <person name="Saleh O."/>
            <person name="Blanc G."/>
            <person name="Decker E.L."/>
            <person name="van Gessel N."/>
            <person name="Grimwood J."/>
            <person name="Hayes R.D."/>
            <person name="Graham S.W."/>
            <person name="Gunter L.E."/>
            <person name="McDaniel S.F."/>
            <person name="Hoernstein S.N.W."/>
            <person name="Larsson A."/>
            <person name="Li F.W."/>
            <person name="Perroud P.F."/>
            <person name="Phillips J."/>
            <person name="Ranjan P."/>
            <person name="Rokshar D.S."/>
            <person name="Rothfels C.J."/>
            <person name="Schneider L."/>
            <person name="Shu S."/>
            <person name="Stevenson D.W."/>
            <person name="Thummler F."/>
            <person name="Tillich M."/>
            <person name="Villarreal Aguilar J.C."/>
            <person name="Widiez T."/>
            <person name="Wong G.K."/>
            <person name="Wymore A."/>
            <person name="Zhang Y."/>
            <person name="Zimmer A.D."/>
            <person name="Quatrano R.S."/>
            <person name="Mayer K.F.X."/>
            <person name="Goodstein D."/>
            <person name="Casacuberta J.M."/>
            <person name="Vandepoele K."/>
            <person name="Reski R."/>
            <person name="Cuming A.C."/>
            <person name="Tuskan G.A."/>
            <person name="Maumus F."/>
            <person name="Salse J."/>
            <person name="Schmutz J."/>
            <person name="Rensing S.A."/>
        </authorList>
    </citation>
    <scope>NUCLEOTIDE SEQUENCE [LARGE SCALE GENOMIC DNA]</scope>
    <source>
        <strain evidence="3 4">cv. Gransden 2004</strain>
    </source>
</reference>
<dbReference type="EnsemblPlants" id="Pp3c6_12530V3.2">
    <property type="protein sequence ID" value="PAC:32977064.CDS.1"/>
    <property type="gene ID" value="Pp3c6_12530"/>
</dbReference>
<keyword evidence="1" id="KW-0732">Signal</keyword>
<keyword evidence="4" id="KW-1185">Reference proteome</keyword>
<dbReference type="AlphaFoldDB" id="A0A2K1KFE6"/>
<feature type="signal peptide" evidence="1">
    <location>
        <begin position="1"/>
        <end position="22"/>
    </location>
</feature>
<reference evidence="3" key="3">
    <citation type="submission" date="2020-12" db="UniProtKB">
        <authorList>
            <consortium name="EnsemblPlants"/>
        </authorList>
    </citation>
    <scope>IDENTIFICATION</scope>
</reference>
<evidence type="ECO:0008006" key="5">
    <source>
        <dbReference type="Google" id="ProtNLM"/>
    </source>
</evidence>
<gene>
    <name evidence="2" type="ORF">PHYPA_008869</name>
</gene>
<dbReference type="EMBL" id="ABEU02000006">
    <property type="protein sequence ID" value="PNR52495.1"/>
    <property type="molecule type" value="Genomic_DNA"/>
</dbReference>
<dbReference type="Gramene" id="Pp3c6_12530V3.1">
    <property type="protein sequence ID" value="PAC:32977063.CDS.1"/>
    <property type="gene ID" value="Pp3c6_12530"/>
</dbReference>
<name>A0A2K1KFE6_PHYPA</name>
<organism evidence="2">
    <name type="scientific">Physcomitrium patens</name>
    <name type="common">Spreading-leaved earth moss</name>
    <name type="synonym">Physcomitrella patens</name>
    <dbReference type="NCBI Taxonomy" id="3218"/>
    <lineage>
        <taxon>Eukaryota</taxon>
        <taxon>Viridiplantae</taxon>
        <taxon>Streptophyta</taxon>
        <taxon>Embryophyta</taxon>
        <taxon>Bryophyta</taxon>
        <taxon>Bryophytina</taxon>
        <taxon>Bryopsida</taxon>
        <taxon>Funariidae</taxon>
        <taxon>Funariales</taxon>
        <taxon>Funariaceae</taxon>
        <taxon>Physcomitrium</taxon>
    </lineage>
</organism>
<evidence type="ECO:0000313" key="2">
    <source>
        <dbReference type="EMBL" id="PNR52495.1"/>
    </source>
</evidence>
<dbReference type="EnsemblPlants" id="Pp3c6_12530V3.1">
    <property type="protein sequence ID" value="PAC:32977063.CDS.1"/>
    <property type="gene ID" value="Pp3c6_12530"/>
</dbReference>